<dbReference type="RefSeq" id="WP_069313276.1">
    <property type="nucleotide sequence ID" value="NZ_MDTU01000001.1"/>
</dbReference>
<organism evidence="1 2">
    <name type="scientific">Piscirickettsia litoralis</name>
    <dbReference type="NCBI Taxonomy" id="1891921"/>
    <lineage>
        <taxon>Bacteria</taxon>
        <taxon>Pseudomonadati</taxon>
        <taxon>Pseudomonadota</taxon>
        <taxon>Gammaproteobacteria</taxon>
        <taxon>Thiotrichales</taxon>
        <taxon>Piscirickettsiaceae</taxon>
        <taxon>Piscirickettsia</taxon>
    </lineage>
</organism>
<proteinExistence type="predicted"/>
<gene>
    <name evidence="1" type="ORF">BGC07_11810</name>
</gene>
<dbReference type="EMBL" id="MDTU01000001">
    <property type="protein sequence ID" value="ODN43479.1"/>
    <property type="molecule type" value="Genomic_DNA"/>
</dbReference>
<evidence type="ECO:0000313" key="1">
    <source>
        <dbReference type="EMBL" id="ODN43479.1"/>
    </source>
</evidence>
<name>A0ABX3A4E3_9GAMM</name>
<evidence type="ECO:0008006" key="3">
    <source>
        <dbReference type="Google" id="ProtNLM"/>
    </source>
</evidence>
<dbReference type="Proteomes" id="UP000094329">
    <property type="component" value="Unassembled WGS sequence"/>
</dbReference>
<reference evidence="1 2" key="1">
    <citation type="submission" date="2016-08" db="EMBL/GenBank/DDBJ databases">
        <title>Draft genome sequence of Candidatus Piscirickettsia litoralis, from seawater.</title>
        <authorList>
            <person name="Wan X."/>
            <person name="Lee A.J."/>
            <person name="Hou S."/>
            <person name="Donachie S.P."/>
        </authorList>
    </citation>
    <scope>NUCLEOTIDE SEQUENCE [LARGE SCALE GENOMIC DNA]</scope>
    <source>
        <strain evidence="1 2">Y2</strain>
    </source>
</reference>
<keyword evidence="2" id="KW-1185">Reference proteome</keyword>
<protein>
    <recommendedName>
        <fullName evidence="3">Condensation domain-containing protein</fullName>
    </recommendedName>
</protein>
<comment type="caution">
    <text evidence="1">The sequence shown here is derived from an EMBL/GenBank/DDBJ whole genome shotgun (WGS) entry which is preliminary data.</text>
</comment>
<evidence type="ECO:0000313" key="2">
    <source>
        <dbReference type="Proteomes" id="UP000094329"/>
    </source>
</evidence>
<accession>A0ABX3A4E3</accession>
<sequence length="371" mass="41516">MKRDVNTIELMDIDKGRVNTPPIFILVKINRKISKAYLYQLVLSIIPKRFSSKIEIIEDKMVFKYAPGAFEINHIHLQDSSILDREEIINLPLSCLHQLGLGHDGEFSSPVFSISLISTEESQFISISLSHAAGDGHSLASFTNNLLSIIDNSDDLQSEDKSNDFDKIVELNKEKTDSQIYYNKLLLPNNVLEYLNDLKSKYPHISLQSLRTAYLLMKIGPYVGHATDNATLCIPVDLRKLCSKKGKEFLQAIGNYISDTVIQLPQNYNQSSIADLATSLSRAIKSEIQNVTKRYSLINEFTSINIEPDPLKKDFNKLSGVLATSVRVPANYVLGLPNVPLALLDTVSDNAKRFIEVISSKPLPSKVMETS</sequence>